<organism evidence="1 2">
    <name type="scientific">Caballeronia glebae</name>
    <dbReference type="NCBI Taxonomy" id="1777143"/>
    <lineage>
        <taxon>Bacteria</taxon>
        <taxon>Pseudomonadati</taxon>
        <taxon>Pseudomonadota</taxon>
        <taxon>Betaproteobacteria</taxon>
        <taxon>Burkholderiales</taxon>
        <taxon>Burkholderiaceae</taxon>
        <taxon>Caballeronia</taxon>
    </lineage>
</organism>
<name>A0A158AJ57_9BURK</name>
<protein>
    <submittedName>
        <fullName evidence="1">Uncharacterized protein</fullName>
    </submittedName>
</protein>
<comment type="caution">
    <text evidence="1">The sequence shown here is derived from an EMBL/GenBank/DDBJ whole genome shotgun (WGS) entry which is preliminary data.</text>
</comment>
<evidence type="ECO:0000313" key="2">
    <source>
        <dbReference type="Proteomes" id="UP000054596"/>
    </source>
</evidence>
<dbReference type="EMBL" id="FCOJ02000014">
    <property type="protein sequence ID" value="SAK57656.1"/>
    <property type="molecule type" value="Genomic_DNA"/>
</dbReference>
<dbReference type="OrthoDB" id="9132708at2"/>
<dbReference type="RefSeq" id="WP_143756706.1">
    <property type="nucleotide sequence ID" value="NZ_FCOJ02000014.1"/>
</dbReference>
<sequence>MKFFNRLAHREYLVLVAMVAAALTLHIRQQVIDTEVQSAPASRAVYGRICEPPIANEAKARVLPADCAIRSDARLNRPNAPWV</sequence>
<accession>A0A158AJ57</accession>
<proteinExistence type="predicted"/>
<keyword evidence="2" id="KW-1185">Reference proteome</keyword>
<reference evidence="1" key="1">
    <citation type="submission" date="2016-01" db="EMBL/GenBank/DDBJ databases">
        <authorList>
            <person name="Peeters C."/>
        </authorList>
    </citation>
    <scope>NUCLEOTIDE SEQUENCE [LARGE SCALE GENOMIC DNA]</scope>
    <source>
        <strain evidence="1">LMG 29325</strain>
    </source>
</reference>
<dbReference type="AlphaFoldDB" id="A0A158AJ57"/>
<evidence type="ECO:0000313" key="1">
    <source>
        <dbReference type="EMBL" id="SAK57656.1"/>
    </source>
</evidence>
<dbReference type="Proteomes" id="UP000054596">
    <property type="component" value="Unassembled WGS sequence"/>
</dbReference>
<gene>
    <name evidence="1" type="ORF">AWB82_02407</name>
</gene>